<dbReference type="EMBL" id="GG666636">
    <property type="protein sequence ID" value="EEN47003.1"/>
    <property type="molecule type" value="Genomic_DNA"/>
</dbReference>
<reference evidence="1" key="1">
    <citation type="journal article" date="2008" name="Nature">
        <title>The amphioxus genome and the evolution of the chordate karyotype.</title>
        <authorList>
            <consortium name="US DOE Joint Genome Institute (JGI-PGF)"/>
            <person name="Putnam N.H."/>
            <person name="Butts T."/>
            <person name="Ferrier D.E.K."/>
            <person name="Furlong R.F."/>
            <person name="Hellsten U."/>
            <person name="Kawashima T."/>
            <person name="Robinson-Rechavi M."/>
            <person name="Shoguchi E."/>
            <person name="Terry A."/>
            <person name="Yu J.-K."/>
            <person name="Benito-Gutierrez E.L."/>
            <person name="Dubchak I."/>
            <person name="Garcia-Fernandez J."/>
            <person name="Gibson-Brown J.J."/>
            <person name="Grigoriev I.V."/>
            <person name="Horton A.C."/>
            <person name="de Jong P.J."/>
            <person name="Jurka J."/>
            <person name="Kapitonov V.V."/>
            <person name="Kohara Y."/>
            <person name="Kuroki Y."/>
            <person name="Lindquist E."/>
            <person name="Lucas S."/>
            <person name="Osoegawa K."/>
            <person name="Pennacchio L.A."/>
            <person name="Salamov A.A."/>
            <person name="Satou Y."/>
            <person name="Sauka-Spengler T."/>
            <person name="Schmutz J."/>
            <person name="Shin-I T."/>
            <person name="Toyoda A."/>
            <person name="Bronner-Fraser M."/>
            <person name="Fujiyama A."/>
            <person name="Holland L.Z."/>
            <person name="Holland P.W.H."/>
            <person name="Satoh N."/>
            <person name="Rokhsar D.S."/>
        </authorList>
    </citation>
    <scope>NUCLEOTIDE SEQUENCE [LARGE SCALE GENOMIC DNA]</scope>
    <source>
        <strain evidence="1">S238N-H82</strain>
        <tissue evidence="1">Testes</tissue>
    </source>
</reference>
<gene>
    <name evidence="1" type="ORF">BRAFLDRAFT_69457</name>
</gene>
<dbReference type="InParanoid" id="C3ZKA4"/>
<evidence type="ECO:0000313" key="1">
    <source>
        <dbReference type="EMBL" id="EEN47003.1"/>
    </source>
</evidence>
<accession>C3ZKA4</accession>
<sequence>MKMFPPYLGVMATGVRWEEVNCVPSQSSRVTTLKVAHLFAKRRCPAVRVGYSYDVRYRSSQVRIPGAHVPGRGSDGCGDRRRQARVLTASGTPNTWGNTV</sequence>
<name>C3ZKA4_BRAFL</name>
<organism>
    <name type="scientific">Branchiostoma floridae</name>
    <name type="common">Florida lancelet</name>
    <name type="synonym">Amphioxus</name>
    <dbReference type="NCBI Taxonomy" id="7739"/>
    <lineage>
        <taxon>Eukaryota</taxon>
        <taxon>Metazoa</taxon>
        <taxon>Chordata</taxon>
        <taxon>Cephalochordata</taxon>
        <taxon>Leptocardii</taxon>
        <taxon>Amphioxiformes</taxon>
        <taxon>Branchiostomatidae</taxon>
        <taxon>Branchiostoma</taxon>
    </lineage>
</organism>
<proteinExistence type="predicted"/>
<protein>
    <submittedName>
        <fullName evidence="1">Uncharacterized protein</fullName>
    </submittedName>
</protein>
<dbReference type="AlphaFoldDB" id="C3ZKA4"/>